<dbReference type="PANTHER" id="PTHR24567:SF68">
    <property type="entry name" value="DNA-BINDING TRANSCRIPTIONAL DUAL REGULATOR CRP"/>
    <property type="match status" value="1"/>
</dbReference>
<sequence>MTDSCFLAKLGHFIDLTEQEKDALRTLEESPRTYGPGEVLFEEGDTPADNLYVVAEGRLHSSTTLADGGRAILSLYYPGDLIGTNSVAFETSAVTTLTSVESTLCRFPRSGLKTLFAQFPRLAALFYAIAALENVSLQDRLKSIGRTNGKARIGALILEILYRLRLTNEDLGNRVELCLTQADIGDAVGLTNVHVHRCLKELEQEGLIERGSGAVTVVHPDLLAERSDFVDRWRNIDTSWFPDPTHSA</sequence>
<keyword evidence="3" id="KW-0804">Transcription</keyword>
<dbReference type="SMART" id="SM00100">
    <property type="entry name" value="cNMP"/>
    <property type="match status" value="1"/>
</dbReference>
<evidence type="ECO:0000256" key="1">
    <source>
        <dbReference type="ARBA" id="ARBA00023015"/>
    </source>
</evidence>
<feature type="domain" description="HTH crp-type" evidence="5">
    <location>
        <begin position="147"/>
        <end position="221"/>
    </location>
</feature>
<comment type="caution">
    <text evidence="6">The sequence shown here is derived from an EMBL/GenBank/DDBJ whole genome shotgun (WGS) entry which is preliminary data.</text>
</comment>
<keyword evidence="2" id="KW-0238">DNA-binding</keyword>
<dbReference type="PANTHER" id="PTHR24567">
    <property type="entry name" value="CRP FAMILY TRANSCRIPTIONAL REGULATORY PROTEIN"/>
    <property type="match status" value="1"/>
</dbReference>
<evidence type="ECO:0000259" key="4">
    <source>
        <dbReference type="PROSITE" id="PS50042"/>
    </source>
</evidence>
<evidence type="ECO:0000313" key="7">
    <source>
        <dbReference type="Proteomes" id="UP000198462"/>
    </source>
</evidence>
<dbReference type="CDD" id="cd00038">
    <property type="entry name" value="CAP_ED"/>
    <property type="match status" value="1"/>
</dbReference>
<dbReference type="GO" id="GO:0003677">
    <property type="term" value="F:DNA binding"/>
    <property type="evidence" value="ECO:0007669"/>
    <property type="project" value="UniProtKB-KW"/>
</dbReference>
<dbReference type="PROSITE" id="PS50042">
    <property type="entry name" value="CNMP_BINDING_3"/>
    <property type="match status" value="1"/>
</dbReference>
<dbReference type="GO" id="GO:0003700">
    <property type="term" value="F:DNA-binding transcription factor activity"/>
    <property type="evidence" value="ECO:0007669"/>
    <property type="project" value="TreeGrafter"/>
</dbReference>
<dbReference type="OrthoDB" id="6155297at2"/>
<gene>
    <name evidence="6" type="ORF">B5C34_13300</name>
</gene>
<evidence type="ECO:0008006" key="8">
    <source>
        <dbReference type="Google" id="ProtNLM"/>
    </source>
</evidence>
<dbReference type="InterPro" id="IPR014710">
    <property type="entry name" value="RmlC-like_jellyroll"/>
</dbReference>
<dbReference type="PROSITE" id="PS51063">
    <property type="entry name" value="HTH_CRP_2"/>
    <property type="match status" value="1"/>
</dbReference>
<dbReference type="Pfam" id="PF13545">
    <property type="entry name" value="HTH_Crp_2"/>
    <property type="match status" value="1"/>
</dbReference>
<dbReference type="InterPro" id="IPR012318">
    <property type="entry name" value="HTH_CRP"/>
</dbReference>
<protein>
    <recommendedName>
        <fullName evidence="8">cAMP-binding protein</fullName>
    </recommendedName>
</protein>
<keyword evidence="1" id="KW-0805">Transcription regulation</keyword>
<dbReference type="RefSeq" id="WP_088713038.1">
    <property type="nucleotide sequence ID" value="NZ_NFZT01000001.1"/>
</dbReference>
<dbReference type="InterPro" id="IPR036390">
    <property type="entry name" value="WH_DNA-bd_sf"/>
</dbReference>
<dbReference type="SMART" id="SM00419">
    <property type="entry name" value="HTH_CRP"/>
    <property type="match status" value="1"/>
</dbReference>
<dbReference type="Gene3D" id="1.10.10.10">
    <property type="entry name" value="Winged helix-like DNA-binding domain superfamily/Winged helix DNA-binding domain"/>
    <property type="match status" value="1"/>
</dbReference>
<keyword evidence="7" id="KW-1185">Reference proteome</keyword>
<evidence type="ECO:0000256" key="3">
    <source>
        <dbReference type="ARBA" id="ARBA00023163"/>
    </source>
</evidence>
<dbReference type="SUPFAM" id="SSF51206">
    <property type="entry name" value="cAMP-binding domain-like"/>
    <property type="match status" value="1"/>
</dbReference>
<evidence type="ECO:0000313" key="6">
    <source>
        <dbReference type="EMBL" id="OWV34338.1"/>
    </source>
</evidence>
<dbReference type="Proteomes" id="UP000198462">
    <property type="component" value="Unassembled WGS sequence"/>
</dbReference>
<name>A0A219B989_9SPHN</name>
<feature type="domain" description="Cyclic nucleotide-binding" evidence="4">
    <location>
        <begin position="31"/>
        <end position="116"/>
    </location>
</feature>
<dbReference type="SUPFAM" id="SSF46785">
    <property type="entry name" value="Winged helix' DNA-binding domain"/>
    <property type="match status" value="1"/>
</dbReference>
<proteinExistence type="predicted"/>
<dbReference type="Pfam" id="PF00027">
    <property type="entry name" value="cNMP_binding"/>
    <property type="match status" value="1"/>
</dbReference>
<dbReference type="InterPro" id="IPR018490">
    <property type="entry name" value="cNMP-bd_dom_sf"/>
</dbReference>
<dbReference type="AlphaFoldDB" id="A0A219B989"/>
<dbReference type="GO" id="GO:0005829">
    <property type="term" value="C:cytosol"/>
    <property type="evidence" value="ECO:0007669"/>
    <property type="project" value="TreeGrafter"/>
</dbReference>
<dbReference type="InterPro" id="IPR050397">
    <property type="entry name" value="Env_Response_Regulators"/>
</dbReference>
<dbReference type="InterPro" id="IPR000595">
    <property type="entry name" value="cNMP-bd_dom"/>
</dbReference>
<dbReference type="EMBL" id="NFZT01000001">
    <property type="protein sequence ID" value="OWV34338.1"/>
    <property type="molecule type" value="Genomic_DNA"/>
</dbReference>
<dbReference type="Gene3D" id="2.60.120.10">
    <property type="entry name" value="Jelly Rolls"/>
    <property type="match status" value="1"/>
</dbReference>
<reference evidence="7" key="1">
    <citation type="submission" date="2017-05" db="EMBL/GenBank/DDBJ databases">
        <authorList>
            <person name="Lin X."/>
        </authorList>
    </citation>
    <scope>NUCLEOTIDE SEQUENCE [LARGE SCALE GENOMIC DNA]</scope>
    <source>
        <strain evidence="7">JLT2012</strain>
    </source>
</reference>
<evidence type="ECO:0000256" key="2">
    <source>
        <dbReference type="ARBA" id="ARBA00023125"/>
    </source>
</evidence>
<accession>A0A219B989</accession>
<evidence type="ECO:0000259" key="5">
    <source>
        <dbReference type="PROSITE" id="PS51063"/>
    </source>
</evidence>
<organism evidence="6 7">
    <name type="scientific">Pacificimonas flava</name>
    <dbReference type="NCBI Taxonomy" id="1234595"/>
    <lineage>
        <taxon>Bacteria</taxon>
        <taxon>Pseudomonadati</taxon>
        <taxon>Pseudomonadota</taxon>
        <taxon>Alphaproteobacteria</taxon>
        <taxon>Sphingomonadales</taxon>
        <taxon>Sphingosinicellaceae</taxon>
        <taxon>Pacificimonas</taxon>
    </lineage>
</organism>
<dbReference type="InterPro" id="IPR036388">
    <property type="entry name" value="WH-like_DNA-bd_sf"/>
</dbReference>